<evidence type="ECO:0000256" key="5">
    <source>
        <dbReference type="ARBA" id="ARBA00023002"/>
    </source>
</evidence>
<comment type="cofactor">
    <cofactor evidence="6">
        <name>FAD</name>
        <dbReference type="ChEBI" id="CHEBI:57692"/>
    </cofactor>
    <text evidence="6">Binds 1 FAD per subunit.</text>
</comment>
<dbReference type="SUPFAM" id="SSF51905">
    <property type="entry name" value="FAD/NAD(P)-binding domain"/>
    <property type="match status" value="1"/>
</dbReference>
<dbReference type="InterPro" id="IPR036188">
    <property type="entry name" value="FAD/NAD-bd_sf"/>
</dbReference>
<keyword evidence="2 6" id="KW-0285">Flavoprotein</keyword>
<dbReference type="InterPro" id="IPR023753">
    <property type="entry name" value="FAD/NAD-binding_dom"/>
</dbReference>
<keyword evidence="7" id="KW-0812">Transmembrane</keyword>
<dbReference type="PRINTS" id="PR00368">
    <property type="entry name" value="FADPNR"/>
</dbReference>
<accession>A0A1L8RDA9</accession>
<evidence type="ECO:0000256" key="6">
    <source>
        <dbReference type="HAMAP-Rule" id="MF_01685"/>
    </source>
</evidence>
<feature type="binding site" evidence="6">
    <location>
        <position position="43"/>
    </location>
    <ligand>
        <name>FAD</name>
        <dbReference type="ChEBI" id="CHEBI:57692"/>
    </ligand>
</feature>
<dbReference type="PRINTS" id="PR00469">
    <property type="entry name" value="PNDRDTASEII"/>
</dbReference>
<organism evidence="9 10">
    <name type="scientific">Enterococcus canis</name>
    <dbReference type="NCBI Taxonomy" id="214095"/>
    <lineage>
        <taxon>Bacteria</taxon>
        <taxon>Bacillati</taxon>
        <taxon>Bacillota</taxon>
        <taxon>Bacilli</taxon>
        <taxon>Lactobacillales</taxon>
        <taxon>Enterococcaceae</taxon>
        <taxon>Enterococcus</taxon>
    </lineage>
</organism>
<name>A0A1L8RDA9_9ENTE</name>
<proteinExistence type="inferred from homology"/>
<dbReference type="GO" id="GO:0050660">
    <property type="term" value="F:flavin adenine dinucleotide binding"/>
    <property type="evidence" value="ECO:0007669"/>
    <property type="project" value="UniProtKB-UniRule"/>
</dbReference>
<dbReference type="RefSeq" id="WP_067395251.1">
    <property type="nucleotide sequence ID" value="NZ_JXKH01000007.1"/>
</dbReference>
<evidence type="ECO:0000256" key="1">
    <source>
        <dbReference type="ARBA" id="ARBA00011738"/>
    </source>
</evidence>
<dbReference type="AlphaFoldDB" id="A0A1L8RDA9"/>
<keyword evidence="10" id="KW-1185">Reference proteome</keyword>
<feature type="binding site" evidence="6">
    <location>
        <position position="283"/>
    </location>
    <ligand>
        <name>FAD</name>
        <dbReference type="ChEBI" id="CHEBI:57692"/>
    </ligand>
</feature>
<dbReference type="InterPro" id="IPR050097">
    <property type="entry name" value="Ferredoxin-NADP_redctase_2"/>
</dbReference>
<comment type="caution">
    <text evidence="6">Lacks conserved residue(s) required for the propagation of feature annotation.</text>
</comment>
<feature type="binding site" evidence="6">
    <location>
        <position position="48"/>
    </location>
    <ligand>
        <name>FAD</name>
        <dbReference type="ChEBI" id="CHEBI:57692"/>
    </ligand>
</feature>
<feature type="binding site" evidence="6">
    <location>
        <position position="35"/>
    </location>
    <ligand>
        <name>FAD</name>
        <dbReference type="ChEBI" id="CHEBI:57692"/>
    </ligand>
</feature>
<evidence type="ECO:0000313" key="10">
    <source>
        <dbReference type="Proteomes" id="UP000181884"/>
    </source>
</evidence>
<evidence type="ECO:0000256" key="3">
    <source>
        <dbReference type="ARBA" id="ARBA00022827"/>
    </source>
</evidence>
<dbReference type="HAMAP" id="MF_01685">
    <property type="entry name" value="FENR2"/>
    <property type="match status" value="1"/>
</dbReference>
<comment type="catalytic activity">
    <reaction evidence="6">
        <text>2 reduced [2Fe-2S]-[ferredoxin] + NADP(+) + H(+) = 2 oxidized [2Fe-2S]-[ferredoxin] + NADPH</text>
        <dbReference type="Rhea" id="RHEA:20125"/>
        <dbReference type="Rhea" id="RHEA-COMP:10000"/>
        <dbReference type="Rhea" id="RHEA-COMP:10001"/>
        <dbReference type="ChEBI" id="CHEBI:15378"/>
        <dbReference type="ChEBI" id="CHEBI:33737"/>
        <dbReference type="ChEBI" id="CHEBI:33738"/>
        <dbReference type="ChEBI" id="CHEBI:57783"/>
        <dbReference type="ChEBI" id="CHEBI:58349"/>
        <dbReference type="EC" id="1.18.1.2"/>
    </reaction>
</comment>
<dbReference type="Pfam" id="PF07992">
    <property type="entry name" value="Pyr_redox_2"/>
    <property type="match status" value="1"/>
</dbReference>
<dbReference type="PANTHER" id="PTHR48105">
    <property type="entry name" value="THIOREDOXIN REDUCTASE 1-RELATED-RELATED"/>
    <property type="match status" value="1"/>
</dbReference>
<dbReference type="Gene3D" id="3.50.50.60">
    <property type="entry name" value="FAD/NAD(P)-binding domain"/>
    <property type="match status" value="2"/>
</dbReference>
<dbReference type="InterPro" id="IPR022890">
    <property type="entry name" value="Fd--NADP_Rdtase_type_2"/>
</dbReference>
<evidence type="ECO:0000259" key="8">
    <source>
        <dbReference type="Pfam" id="PF07992"/>
    </source>
</evidence>
<evidence type="ECO:0000256" key="7">
    <source>
        <dbReference type="SAM" id="Phobius"/>
    </source>
</evidence>
<dbReference type="EC" id="1.18.1.2" evidence="6"/>
<comment type="subunit">
    <text evidence="1 6">Homodimer.</text>
</comment>
<keyword evidence="7" id="KW-1133">Transmembrane helix</keyword>
<evidence type="ECO:0000256" key="2">
    <source>
        <dbReference type="ARBA" id="ARBA00022630"/>
    </source>
</evidence>
<feature type="transmembrane region" description="Helical" evidence="7">
    <location>
        <begin position="6"/>
        <end position="26"/>
    </location>
</feature>
<comment type="similarity">
    <text evidence="6">Belongs to the ferredoxin--NADP reductase type 2 family.</text>
</comment>
<reference evidence="9 10" key="1">
    <citation type="submission" date="2014-12" db="EMBL/GenBank/DDBJ databases">
        <title>Draft genome sequences of 29 type strains of Enterococci.</title>
        <authorList>
            <person name="Zhong Z."/>
            <person name="Sun Z."/>
            <person name="Liu W."/>
            <person name="Zhang W."/>
            <person name="Zhang H."/>
        </authorList>
    </citation>
    <scope>NUCLEOTIDE SEQUENCE [LARGE SCALE GENOMIC DNA]</scope>
    <source>
        <strain evidence="9 10">DSM 17029</strain>
    </source>
</reference>
<feature type="binding site" evidence="6">
    <location>
        <position position="121"/>
    </location>
    <ligand>
        <name>FAD</name>
        <dbReference type="ChEBI" id="CHEBI:57692"/>
    </ligand>
</feature>
<keyword evidence="7" id="KW-0472">Membrane</keyword>
<gene>
    <name evidence="9" type="ORF">RU97_GL002536</name>
</gene>
<dbReference type="STRING" id="214095.RU97_GL002536"/>
<dbReference type="EMBL" id="JXKH01000007">
    <property type="protein sequence ID" value="OJG17746.1"/>
    <property type="molecule type" value="Genomic_DNA"/>
</dbReference>
<feature type="binding site" evidence="6">
    <location>
        <position position="88"/>
    </location>
    <ligand>
        <name>FAD</name>
        <dbReference type="ChEBI" id="CHEBI:57692"/>
    </ligand>
</feature>
<evidence type="ECO:0000256" key="4">
    <source>
        <dbReference type="ARBA" id="ARBA00022857"/>
    </source>
</evidence>
<feature type="domain" description="FAD/NAD(P)-binding" evidence="8">
    <location>
        <begin position="7"/>
        <end position="304"/>
    </location>
</feature>
<keyword evidence="3 6" id="KW-0274">FAD</keyword>
<protein>
    <recommendedName>
        <fullName evidence="6">Ferredoxin--NADP reductase</fullName>
        <shortName evidence="6">FNR</shortName>
        <shortName evidence="6">Fd-NADP(+) reductase</shortName>
        <ecNumber evidence="6">1.18.1.2</ecNumber>
    </recommendedName>
</protein>
<sequence length="328" mass="35886">MTKDIYEITIVGAGPAGLFAAFYAGMRKAKTKIIDSLPQLGGQLAMLYPEKHIYDTPGFPNIKAADLVANLEKQIEPFEHTICLEEEVLDLTRVEDYWELTTNQGTHYTKAVIIAAGNGSFQPRRLALPEADSLEGRDLHYYVPSLEAFRGKQVAIAGGGDSAIDWALMLEDIAASVAIIHRRAQFRGHEHSVEKLQASGVNILTPFVVKELTVTDDQLTGLVLQEVKTGNEEILPVDSLIVNYGFTSSLDQLKGWGLEISRNAIEVKSDMSTNLPGVYAIGDICRYVGKVKLIATGFGEAPTAINNALHFIDPENRTQPMHSSSLFG</sequence>
<dbReference type="GO" id="GO:0050661">
    <property type="term" value="F:NADP binding"/>
    <property type="evidence" value="ECO:0007669"/>
    <property type="project" value="UniProtKB-UniRule"/>
</dbReference>
<dbReference type="GO" id="GO:0004324">
    <property type="term" value="F:ferredoxin-NADP+ reductase activity"/>
    <property type="evidence" value="ECO:0007669"/>
    <property type="project" value="UniProtKB-UniRule"/>
</dbReference>
<dbReference type="Proteomes" id="UP000181884">
    <property type="component" value="Unassembled WGS sequence"/>
</dbReference>
<feature type="binding site" evidence="6">
    <location>
        <position position="324"/>
    </location>
    <ligand>
        <name>FAD</name>
        <dbReference type="ChEBI" id="CHEBI:57692"/>
    </ligand>
</feature>
<keyword evidence="5 6" id="KW-0560">Oxidoreductase</keyword>
<keyword evidence="4 6" id="KW-0521">NADP</keyword>
<comment type="caution">
    <text evidence="9">The sequence shown here is derived from an EMBL/GenBank/DDBJ whole genome shotgun (WGS) entry which is preliminary data.</text>
</comment>
<evidence type="ECO:0000313" key="9">
    <source>
        <dbReference type="EMBL" id="OJG17746.1"/>
    </source>
</evidence>